<dbReference type="PRINTS" id="PR00032">
    <property type="entry name" value="HTHARAC"/>
</dbReference>
<dbReference type="InterPro" id="IPR018060">
    <property type="entry name" value="HTH_AraC"/>
</dbReference>
<proteinExistence type="predicted"/>
<feature type="domain" description="HTH araC/xylS-type" evidence="4">
    <location>
        <begin position="228"/>
        <end position="325"/>
    </location>
</feature>
<dbReference type="AlphaFoldDB" id="A0A1G9K8M9"/>
<protein>
    <submittedName>
        <fullName evidence="5">AraC-type DNA-binding protein</fullName>
    </submittedName>
</protein>
<evidence type="ECO:0000313" key="6">
    <source>
        <dbReference type="Proteomes" id="UP000183162"/>
    </source>
</evidence>
<dbReference type="RefSeq" id="WP_074566554.1">
    <property type="nucleotide sequence ID" value="NZ_FNGX01000002.1"/>
</dbReference>
<sequence>MLETIKNEFQNLESSITTDNMPRLDNQAPLALFYKKEIDGKILYTNVQEGKIHYFISENVDILHQNNSFELMYVLSGTAINKIEDKEYYYQAGQGCLFNRRIAHSEIIENGQVLFLNFSQKFLEDLLNPLKESNAVQGQIFQFLLNDLEGKENWKRSYIEFSPSAPLNDKIFHRLLDAIQLELATPKIGAEYFQKGLILRILTELENPNSFQAKPVNIDLSKEEYLVSRLISLIEAHYGDITRKKIEKLLHYNSEYLNRLLKKHCHMTIINYAKAVRIKRAKQLLCKTDLTVAEIADSLGFSSENYFYHYFKNETQLSPKQYRTKKVQEN</sequence>
<dbReference type="EMBL" id="FNGX01000002">
    <property type="protein sequence ID" value="SDL46101.1"/>
    <property type="molecule type" value="Genomic_DNA"/>
</dbReference>
<reference evidence="5 6" key="1">
    <citation type="submission" date="2016-10" db="EMBL/GenBank/DDBJ databases">
        <authorList>
            <person name="de Groot N.N."/>
        </authorList>
    </citation>
    <scope>NUCLEOTIDE SEQUENCE [LARGE SCALE GENOMIC DNA]</scope>
    <source>
        <strain evidence="5 6">Sb09</strain>
    </source>
</reference>
<accession>A0A1G9K8M9</accession>
<dbReference type="Pfam" id="PF12833">
    <property type="entry name" value="HTH_18"/>
    <property type="match status" value="1"/>
</dbReference>
<evidence type="ECO:0000259" key="4">
    <source>
        <dbReference type="PROSITE" id="PS01124"/>
    </source>
</evidence>
<gene>
    <name evidence="5" type="ORF">SAMN05216400_0733</name>
</gene>
<dbReference type="SUPFAM" id="SSF51215">
    <property type="entry name" value="Regulatory protein AraC"/>
    <property type="match status" value="1"/>
</dbReference>
<dbReference type="PROSITE" id="PS00041">
    <property type="entry name" value="HTH_ARAC_FAMILY_1"/>
    <property type="match status" value="1"/>
</dbReference>
<keyword evidence="3" id="KW-0804">Transcription</keyword>
<dbReference type="InterPro" id="IPR018062">
    <property type="entry name" value="HTH_AraC-typ_CS"/>
</dbReference>
<dbReference type="InterPro" id="IPR037923">
    <property type="entry name" value="HTH-like"/>
</dbReference>
<dbReference type="GO" id="GO:0003700">
    <property type="term" value="F:DNA-binding transcription factor activity"/>
    <property type="evidence" value="ECO:0007669"/>
    <property type="project" value="InterPro"/>
</dbReference>
<dbReference type="PANTHER" id="PTHR43280">
    <property type="entry name" value="ARAC-FAMILY TRANSCRIPTIONAL REGULATOR"/>
    <property type="match status" value="1"/>
</dbReference>
<evidence type="ECO:0000256" key="1">
    <source>
        <dbReference type="ARBA" id="ARBA00023015"/>
    </source>
</evidence>
<organism evidence="5 6">
    <name type="scientific">Streptococcus equinus</name>
    <name type="common">Streptococcus bovis</name>
    <dbReference type="NCBI Taxonomy" id="1335"/>
    <lineage>
        <taxon>Bacteria</taxon>
        <taxon>Bacillati</taxon>
        <taxon>Bacillota</taxon>
        <taxon>Bacilli</taxon>
        <taxon>Lactobacillales</taxon>
        <taxon>Streptococcaceae</taxon>
        <taxon>Streptococcus</taxon>
    </lineage>
</organism>
<dbReference type="GO" id="GO:0043565">
    <property type="term" value="F:sequence-specific DNA binding"/>
    <property type="evidence" value="ECO:0007669"/>
    <property type="project" value="InterPro"/>
</dbReference>
<dbReference type="Proteomes" id="UP000183162">
    <property type="component" value="Unassembled WGS sequence"/>
</dbReference>
<keyword evidence="2 5" id="KW-0238">DNA-binding</keyword>
<name>A0A1G9K8M9_STREI</name>
<evidence type="ECO:0000313" key="5">
    <source>
        <dbReference type="EMBL" id="SDL46101.1"/>
    </source>
</evidence>
<evidence type="ECO:0000256" key="2">
    <source>
        <dbReference type="ARBA" id="ARBA00023125"/>
    </source>
</evidence>
<dbReference type="InterPro" id="IPR020449">
    <property type="entry name" value="Tscrpt_reg_AraC-type_HTH"/>
</dbReference>
<dbReference type="PROSITE" id="PS01124">
    <property type="entry name" value="HTH_ARAC_FAMILY_2"/>
    <property type="match status" value="1"/>
</dbReference>
<dbReference type="OrthoDB" id="2329780at2"/>
<dbReference type="InterPro" id="IPR009057">
    <property type="entry name" value="Homeodomain-like_sf"/>
</dbReference>
<dbReference type="PANTHER" id="PTHR43280:SF28">
    <property type="entry name" value="HTH-TYPE TRANSCRIPTIONAL ACTIVATOR RHAS"/>
    <property type="match status" value="1"/>
</dbReference>
<dbReference type="SUPFAM" id="SSF46689">
    <property type="entry name" value="Homeodomain-like"/>
    <property type="match status" value="1"/>
</dbReference>
<dbReference type="Gene3D" id="1.10.10.60">
    <property type="entry name" value="Homeodomain-like"/>
    <property type="match status" value="2"/>
</dbReference>
<keyword evidence="1" id="KW-0805">Transcription regulation</keyword>
<evidence type="ECO:0000256" key="3">
    <source>
        <dbReference type="ARBA" id="ARBA00023163"/>
    </source>
</evidence>
<dbReference type="SMART" id="SM00342">
    <property type="entry name" value="HTH_ARAC"/>
    <property type="match status" value="1"/>
</dbReference>